<evidence type="ECO:0000259" key="5">
    <source>
        <dbReference type="Pfam" id="PF18559"/>
    </source>
</evidence>
<proteinExistence type="predicted"/>
<dbReference type="PRINTS" id="PR00133">
    <property type="entry name" value="GLHYDRLASE3"/>
</dbReference>
<evidence type="ECO:0000256" key="2">
    <source>
        <dbReference type="SAM" id="SignalP"/>
    </source>
</evidence>
<dbReference type="SUPFAM" id="SSF51445">
    <property type="entry name" value="(Trans)glycosidases"/>
    <property type="match status" value="1"/>
</dbReference>
<dbReference type="OrthoDB" id="9781691at2"/>
<evidence type="ECO:0000259" key="4">
    <source>
        <dbReference type="Pfam" id="PF01915"/>
    </source>
</evidence>
<dbReference type="InterPro" id="IPR017853">
    <property type="entry name" value="GH"/>
</dbReference>
<keyword evidence="7" id="KW-1185">Reference proteome</keyword>
<protein>
    <submittedName>
        <fullName evidence="6">1,4-beta-D-glucan glucohydrolase</fullName>
    </submittedName>
</protein>
<dbReference type="PANTHER" id="PTHR30620:SF77">
    <property type="entry name" value="LYSOSOMAL BETA GLUCOSIDASE-LIKE"/>
    <property type="match status" value="1"/>
</dbReference>
<accession>A0A328AQK0</accession>
<keyword evidence="2" id="KW-0732">Signal</keyword>
<dbReference type="InterPro" id="IPR036881">
    <property type="entry name" value="Glyco_hydro_3_C_sf"/>
</dbReference>
<feature type="domain" description="Glycoside hydrolase family 3 C-terminal" evidence="4">
    <location>
        <begin position="435"/>
        <end position="649"/>
    </location>
</feature>
<comment type="caution">
    <text evidence="6">The sequence shown here is derived from an EMBL/GenBank/DDBJ whole genome shotgun (WGS) entry which is preliminary data.</text>
</comment>
<dbReference type="Pfam" id="PF01915">
    <property type="entry name" value="Glyco_hydro_3_C"/>
    <property type="match status" value="1"/>
</dbReference>
<reference evidence="7" key="1">
    <citation type="submission" date="2018-05" db="EMBL/GenBank/DDBJ databases">
        <authorList>
            <person name="Li X."/>
        </authorList>
    </citation>
    <scope>NUCLEOTIDE SEQUENCE [LARGE SCALE GENOMIC DNA]</scope>
    <source>
        <strain evidence="7">YIM 73061</strain>
    </source>
</reference>
<dbReference type="InterPro" id="IPR036962">
    <property type="entry name" value="Glyco_hydro_3_N_sf"/>
</dbReference>
<evidence type="ECO:0000256" key="1">
    <source>
        <dbReference type="ARBA" id="ARBA00022801"/>
    </source>
</evidence>
<evidence type="ECO:0000313" key="7">
    <source>
        <dbReference type="Proteomes" id="UP000249725"/>
    </source>
</evidence>
<dbReference type="EMBL" id="QFYR01000001">
    <property type="protein sequence ID" value="RAK56887.1"/>
    <property type="molecule type" value="Genomic_DNA"/>
</dbReference>
<dbReference type="InterPro" id="IPR041443">
    <property type="entry name" value="Exop_C"/>
</dbReference>
<dbReference type="Proteomes" id="UP000249725">
    <property type="component" value="Unassembled WGS sequence"/>
</dbReference>
<feature type="signal peptide" evidence="2">
    <location>
        <begin position="1"/>
        <end position="31"/>
    </location>
</feature>
<dbReference type="AlphaFoldDB" id="A0A328AQK0"/>
<dbReference type="InterPro" id="IPR001764">
    <property type="entry name" value="Glyco_hydro_3_N"/>
</dbReference>
<dbReference type="Gene3D" id="3.20.20.300">
    <property type="entry name" value="Glycoside hydrolase, family 3, N-terminal domain"/>
    <property type="match status" value="1"/>
</dbReference>
<dbReference type="SUPFAM" id="SSF52279">
    <property type="entry name" value="Beta-D-glucan exohydrolase, C-terminal domain"/>
    <property type="match status" value="1"/>
</dbReference>
<evidence type="ECO:0000313" key="6">
    <source>
        <dbReference type="EMBL" id="RAK56887.1"/>
    </source>
</evidence>
<dbReference type="InterPro" id="IPR006311">
    <property type="entry name" value="TAT_signal"/>
</dbReference>
<dbReference type="Pfam" id="PF00933">
    <property type="entry name" value="Glyco_hydro_3"/>
    <property type="match status" value="1"/>
</dbReference>
<feature type="domain" description="Glycoside hydrolase family 3 N-terminal" evidence="3">
    <location>
        <begin position="74"/>
        <end position="399"/>
    </location>
</feature>
<dbReference type="GO" id="GO:0009251">
    <property type="term" value="P:glucan catabolic process"/>
    <property type="evidence" value="ECO:0007669"/>
    <property type="project" value="TreeGrafter"/>
</dbReference>
<feature type="domain" description="ExoP galactose-binding-like" evidence="5">
    <location>
        <begin position="682"/>
        <end position="832"/>
    </location>
</feature>
<dbReference type="Pfam" id="PF18559">
    <property type="entry name" value="Exop_C"/>
    <property type="match status" value="1"/>
</dbReference>
<dbReference type="InterPro" id="IPR051915">
    <property type="entry name" value="Cellulose_Degrad_GH3"/>
</dbReference>
<organism evidence="6 7">
    <name type="scientific">Phenylobacterium deserti</name>
    <dbReference type="NCBI Taxonomy" id="1914756"/>
    <lineage>
        <taxon>Bacteria</taxon>
        <taxon>Pseudomonadati</taxon>
        <taxon>Pseudomonadota</taxon>
        <taxon>Alphaproteobacteria</taxon>
        <taxon>Caulobacterales</taxon>
        <taxon>Caulobacteraceae</taxon>
        <taxon>Phenylobacterium</taxon>
    </lineage>
</organism>
<dbReference type="Gene3D" id="2.60.120.430">
    <property type="entry name" value="Galactose-binding lectin"/>
    <property type="match status" value="1"/>
</dbReference>
<name>A0A328AQK0_9CAUL</name>
<feature type="chain" id="PRO_5016441842" evidence="2">
    <location>
        <begin position="32"/>
        <end position="843"/>
    </location>
</feature>
<dbReference type="PROSITE" id="PS51318">
    <property type="entry name" value="TAT"/>
    <property type="match status" value="1"/>
</dbReference>
<sequence>MNRQNSRRGALTFAAAAALLTYASTWTGAVAQTPAAPAANAGVAHPELWPAAKSQGLIDPKTEAAVTELMSKMTVEEKVGQLIQGDIGSIRPEDLKQYPVGSILAGGSSPPLNSDDRSPAQPWLDTARAFRAASMEARPGHTPIPVIFGVDAVHGNNNIVGATLFPHNIGLGAMRNPALVQKIGEATAIEAAATGIDWAFGPTLAVVQDDRWGRTYESYSEDPEVVASYAGPMVTGLQGPISSWPSLANGRVAASAKHFLGDGGTQNGRDQGDNRYSEQDLARIHGAGYPPAINAGTMTVMASFSSWQGVKMHGNQSLLTDVLKGRMGFDGFVISDWEAHGQVPGCTETNCPQAITAGIDMVMASNSWKGLYTNTLAQVKSGQIPMARVDDAVRRILRVKYKLGLFGPRPLEGKLDLVGAPEHRAIARQAVRESLVLLKNNGSVLPIKAGAKVLVAGDGADDVGKQSGGWTLSWQGTGNSPKDFPGATSIYKGIQEAVSQSGGKAELSADGSFKTKPDVAIVVFGEDPYAEFQGDIANLDYKGADQTDLALLKKLKAQGIPVVSVFITGRPLWVNPELNASDAFVAAWLPGSEGGGVADVLIGDAAGKPRHDFKGKLSFSWPKRADQYRLNRNDPGYDPLFAYGYGLTYADKTRVAQLSEVSGVTATSNNPDRYFVGGRFAAPWRLALRDAGGETIATTASASSPRRAVSVAAVDANGVQEAGRALTFTGAGQATAAVTGPSTDLSRQANGDLALLLQYRVDQKPTAPVQLNIGTGKVSLDKVLADAPVGQWQTVRVKLSCVRSPLETLTEVTTPFAIQTSGQLKLSLGEAQLVPNQNNAICP</sequence>
<dbReference type="PANTHER" id="PTHR30620">
    <property type="entry name" value="PERIPLASMIC BETA-GLUCOSIDASE-RELATED"/>
    <property type="match status" value="1"/>
</dbReference>
<dbReference type="Gene3D" id="3.40.50.1700">
    <property type="entry name" value="Glycoside hydrolase family 3 C-terminal domain"/>
    <property type="match status" value="1"/>
</dbReference>
<dbReference type="RefSeq" id="WP_111513327.1">
    <property type="nucleotide sequence ID" value="NZ_QFYR01000001.1"/>
</dbReference>
<keyword evidence="1 6" id="KW-0378">Hydrolase</keyword>
<dbReference type="GO" id="GO:0008422">
    <property type="term" value="F:beta-glucosidase activity"/>
    <property type="evidence" value="ECO:0007669"/>
    <property type="project" value="TreeGrafter"/>
</dbReference>
<dbReference type="InterPro" id="IPR002772">
    <property type="entry name" value="Glyco_hydro_3_C"/>
</dbReference>
<gene>
    <name evidence="6" type="ORF">DJ018_02645</name>
</gene>
<evidence type="ECO:0000259" key="3">
    <source>
        <dbReference type="Pfam" id="PF00933"/>
    </source>
</evidence>